<dbReference type="EMBL" id="JACHIW010000001">
    <property type="protein sequence ID" value="MBB5157371.1"/>
    <property type="molecule type" value="Genomic_DNA"/>
</dbReference>
<dbReference type="Proteomes" id="UP000584374">
    <property type="component" value="Unassembled WGS sequence"/>
</dbReference>
<gene>
    <name evidence="1" type="ORF">BJ970_004905</name>
</gene>
<dbReference type="RefSeq" id="WP_184729426.1">
    <property type="nucleotide sequence ID" value="NZ_JACHIW010000001.1"/>
</dbReference>
<name>A0A840QC28_9PSEU</name>
<sequence length="54" mass="5982">MLVDLLSASLVTRQIPISPSERDALAVLLNRFRPAAVADLAYIRDRENTLASEE</sequence>
<keyword evidence="2" id="KW-1185">Reference proteome</keyword>
<accession>A0A840QC28</accession>
<organism evidence="1 2">
    <name type="scientific">Saccharopolyspora phatthalungensis</name>
    <dbReference type="NCBI Taxonomy" id="664693"/>
    <lineage>
        <taxon>Bacteria</taxon>
        <taxon>Bacillati</taxon>
        <taxon>Actinomycetota</taxon>
        <taxon>Actinomycetes</taxon>
        <taxon>Pseudonocardiales</taxon>
        <taxon>Pseudonocardiaceae</taxon>
        <taxon>Saccharopolyspora</taxon>
    </lineage>
</organism>
<dbReference type="AlphaFoldDB" id="A0A840QC28"/>
<comment type="caution">
    <text evidence="1">The sequence shown here is derived from an EMBL/GenBank/DDBJ whole genome shotgun (WGS) entry which is preliminary data.</text>
</comment>
<protein>
    <submittedName>
        <fullName evidence="1">Uncharacterized protein</fullName>
    </submittedName>
</protein>
<evidence type="ECO:0000313" key="1">
    <source>
        <dbReference type="EMBL" id="MBB5157371.1"/>
    </source>
</evidence>
<reference evidence="1 2" key="1">
    <citation type="submission" date="2020-08" db="EMBL/GenBank/DDBJ databases">
        <title>Sequencing the genomes of 1000 actinobacteria strains.</title>
        <authorList>
            <person name="Klenk H.-P."/>
        </authorList>
    </citation>
    <scope>NUCLEOTIDE SEQUENCE [LARGE SCALE GENOMIC DNA]</scope>
    <source>
        <strain evidence="1 2">DSM 45584</strain>
    </source>
</reference>
<proteinExistence type="predicted"/>
<evidence type="ECO:0000313" key="2">
    <source>
        <dbReference type="Proteomes" id="UP000584374"/>
    </source>
</evidence>